<dbReference type="EMBL" id="CM042036">
    <property type="protein sequence ID" value="KAI3745509.1"/>
    <property type="molecule type" value="Genomic_DNA"/>
</dbReference>
<dbReference type="Proteomes" id="UP001056120">
    <property type="component" value="Linkage Group LG19"/>
</dbReference>
<protein>
    <submittedName>
        <fullName evidence="1">Uncharacterized protein</fullName>
    </submittedName>
</protein>
<keyword evidence="2" id="KW-1185">Reference proteome</keyword>
<comment type="caution">
    <text evidence="1">The sequence shown here is derived from an EMBL/GenBank/DDBJ whole genome shotgun (WGS) entry which is preliminary data.</text>
</comment>
<reference evidence="2" key="1">
    <citation type="journal article" date="2022" name="Mol. Ecol. Resour.">
        <title>The genomes of chicory, endive, great burdock and yacon provide insights into Asteraceae palaeo-polyploidization history and plant inulin production.</title>
        <authorList>
            <person name="Fan W."/>
            <person name="Wang S."/>
            <person name="Wang H."/>
            <person name="Wang A."/>
            <person name="Jiang F."/>
            <person name="Liu H."/>
            <person name="Zhao H."/>
            <person name="Xu D."/>
            <person name="Zhang Y."/>
        </authorList>
    </citation>
    <scope>NUCLEOTIDE SEQUENCE [LARGE SCALE GENOMIC DNA]</scope>
    <source>
        <strain evidence="2">cv. Yunnan</strain>
    </source>
</reference>
<reference evidence="1 2" key="2">
    <citation type="journal article" date="2022" name="Mol. Ecol. Resour.">
        <title>The genomes of chicory, endive, great burdock and yacon provide insights into Asteraceae paleo-polyploidization history and plant inulin production.</title>
        <authorList>
            <person name="Fan W."/>
            <person name="Wang S."/>
            <person name="Wang H."/>
            <person name="Wang A."/>
            <person name="Jiang F."/>
            <person name="Liu H."/>
            <person name="Zhao H."/>
            <person name="Xu D."/>
            <person name="Zhang Y."/>
        </authorList>
    </citation>
    <scope>NUCLEOTIDE SEQUENCE [LARGE SCALE GENOMIC DNA]</scope>
    <source>
        <strain evidence="2">cv. Yunnan</strain>
        <tissue evidence="1">Leaves</tissue>
    </source>
</reference>
<organism evidence="1 2">
    <name type="scientific">Smallanthus sonchifolius</name>
    <dbReference type="NCBI Taxonomy" id="185202"/>
    <lineage>
        <taxon>Eukaryota</taxon>
        <taxon>Viridiplantae</taxon>
        <taxon>Streptophyta</taxon>
        <taxon>Embryophyta</taxon>
        <taxon>Tracheophyta</taxon>
        <taxon>Spermatophyta</taxon>
        <taxon>Magnoliopsida</taxon>
        <taxon>eudicotyledons</taxon>
        <taxon>Gunneridae</taxon>
        <taxon>Pentapetalae</taxon>
        <taxon>asterids</taxon>
        <taxon>campanulids</taxon>
        <taxon>Asterales</taxon>
        <taxon>Asteraceae</taxon>
        <taxon>Asteroideae</taxon>
        <taxon>Heliantheae alliance</taxon>
        <taxon>Millerieae</taxon>
        <taxon>Smallanthus</taxon>
    </lineage>
</organism>
<sequence>MWVPLGLWGDLGILFLELRNVPYVDLNDNAFYGLLSMDSGNIPSVDNRTQYPSVRGVKVVTDANTGRSKGYGFVKFANEMERNRVMTEMSGIYYSTRPMCINAATPKKPIVLHQYVAPKGLYPVTVRVNTSLTNITVYIGNMTLLLQRKN</sequence>
<accession>A0ACB9DFR3</accession>
<evidence type="ECO:0000313" key="1">
    <source>
        <dbReference type="EMBL" id="KAI3745509.1"/>
    </source>
</evidence>
<name>A0ACB9DFR3_9ASTR</name>
<evidence type="ECO:0000313" key="2">
    <source>
        <dbReference type="Proteomes" id="UP001056120"/>
    </source>
</evidence>
<proteinExistence type="predicted"/>
<gene>
    <name evidence="1" type="ORF">L1987_58623</name>
</gene>